<sequence>MANSCSNFTWFLGAARNALLVSTNCNGTSTTGRIKYSPKFTTVASISVIMTGLPFSLDLVSFLPPFHSTRRHSLGELLMESYFLRCGIQYSPKFTTLFYCNHRNWTSLRQVCRPRRHIDK</sequence>
<evidence type="ECO:0000313" key="1">
    <source>
        <dbReference type="EMBL" id="OXA45339.1"/>
    </source>
</evidence>
<accession>A0A226DJG4</accession>
<dbReference type="EMBL" id="LNIX01000018">
    <property type="protein sequence ID" value="OXA45339.1"/>
    <property type="molecule type" value="Genomic_DNA"/>
</dbReference>
<comment type="caution">
    <text evidence="1">The sequence shown here is derived from an EMBL/GenBank/DDBJ whole genome shotgun (WGS) entry which is preliminary data.</text>
</comment>
<name>A0A226DJG4_FOLCA</name>
<proteinExistence type="predicted"/>
<dbReference type="AlphaFoldDB" id="A0A226DJG4"/>
<gene>
    <name evidence="1" type="ORF">Fcan01_20157</name>
</gene>
<organism evidence="1 2">
    <name type="scientific">Folsomia candida</name>
    <name type="common">Springtail</name>
    <dbReference type="NCBI Taxonomy" id="158441"/>
    <lineage>
        <taxon>Eukaryota</taxon>
        <taxon>Metazoa</taxon>
        <taxon>Ecdysozoa</taxon>
        <taxon>Arthropoda</taxon>
        <taxon>Hexapoda</taxon>
        <taxon>Collembola</taxon>
        <taxon>Entomobryomorpha</taxon>
        <taxon>Isotomoidea</taxon>
        <taxon>Isotomidae</taxon>
        <taxon>Proisotominae</taxon>
        <taxon>Folsomia</taxon>
    </lineage>
</organism>
<protein>
    <submittedName>
        <fullName evidence="1">Uncharacterized protein</fullName>
    </submittedName>
</protein>
<keyword evidence="2" id="KW-1185">Reference proteome</keyword>
<reference evidence="1 2" key="1">
    <citation type="submission" date="2015-12" db="EMBL/GenBank/DDBJ databases">
        <title>The genome of Folsomia candida.</title>
        <authorList>
            <person name="Faddeeva A."/>
            <person name="Derks M.F."/>
            <person name="Anvar Y."/>
            <person name="Smit S."/>
            <person name="Van Straalen N."/>
            <person name="Roelofs D."/>
        </authorList>
    </citation>
    <scope>NUCLEOTIDE SEQUENCE [LARGE SCALE GENOMIC DNA]</scope>
    <source>
        <strain evidence="1 2">VU population</strain>
        <tissue evidence="1">Whole body</tissue>
    </source>
</reference>
<evidence type="ECO:0000313" key="2">
    <source>
        <dbReference type="Proteomes" id="UP000198287"/>
    </source>
</evidence>
<dbReference type="Proteomes" id="UP000198287">
    <property type="component" value="Unassembled WGS sequence"/>
</dbReference>